<evidence type="ECO:0000313" key="1">
    <source>
        <dbReference type="EMBL" id="KAI7983219.1"/>
    </source>
</evidence>
<protein>
    <submittedName>
        <fullName evidence="1">Isoleucine N-monooxygenase 2</fullName>
    </submittedName>
</protein>
<reference evidence="1 2" key="1">
    <citation type="journal article" date="2022" name="Plant J.">
        <title>Chromosome-level genome of Camellia lanceoleosa provides a valuable resource for understanding genome evolution and self-incompatibility.</title>
        <authorList>
            <person name="Gong W."/>
            <person name="Xiao S."/>
            <person name="Wang L."/>
            <person name="Liao Z."/>
            <person name="Chang Y."/>
            <person name="Mo W."/>
            <person name="Hu G."/>
            <person name="Li W."/>
            <person name="Zhao G."/>
            <person name="Zhu H."/>
            <person name="Hu X."/>
            <person name="Ji K."/>
            <person name="Xiang X."/>
            <person name="Song Q."/>
            <person name="Yuan D."/>
            <person name="Jin S."/>
            <person name="Zhang L."/>
        </authorList>
    </citation>
    <scope>NUCLEOTIDE SEQUENCE [LARGE SCALE GENOMIC DNA]</scope>
    <source>
        <strain evidence="1">SQ_2022a</strain>
    </source>
</reference>
<dbReference type="EMBL" id="CM045768">
    <property type="protein sequence ID" value="KAI7983219.1"/>
    <property type="molecule type" value="Genomic_DNA"/>
</dbReference>
<evidence type="ECO:0000313" key="2">
    <source>
        <dbReference type="Proteomes" id="UP001060215"/>
    </source>
</evidence>
<keyword evidence="2" id="KW-1185">Reference proteome</keyword>
<dbReference type="Proteomes" id="UP001060215">
    <property type="component" value="Chromosome 11"/>
</dbReference>
<comment type="caution">
    <text evidence="1">The sequence shown here is derived from an EMBL/GenBank/DDBJ whole genome shotgun (WGS) entry which is preliminary data.</text>
</comment>
<proteinExistence type="predicted"/>
<organism evidence="1 2">
    <name type="scientific">Camellia lanceoleosa</name>
    <dbReference type="NCBI Taxonomy" id="1840588"/>
    <lineage>
        <taxon>Eukaryota</taxon>
        <taxon>Viridiplantae</taxon>
        <taxon>Streptophyta</taxon>
        <taxon>Embryophyta</taxon>
        <taxon>Tracheophyta</taxon>
        <taxon>Spermatophyta</taxon>
        <taxon>Magnoliopsida</taxon>
        <taxon>eudicotyledons</taxon>
        <taxon>Gunneridae</taxon>
        <taxon>Pentapetalae</taxon>
        <taxon>asterids</taxon>
        <taxon>Ericales</taxon>
        <taxon>Theaceae</taxon>
        <taxon>Camellia</taxon>
    </lineage>
</organism>
<gene>
    <name evidence="1" type="ORF">LOK49_LG15G01098</name>
</gene>
<sequence>MFKPERHLKDDASDVLLTDPELRMLSFSTGRRGCAGVTLGSTIATMLMARLLQGFNWKLPPTMSKIELKECENDLFLAKPLLALAEPRLNENLYLTL</sequence>
<accession>A0ACC0F436</accession>
<name>A0ACC0F436_9ERIC</name>